<protein>
    <submittedName>
        <fullName evidence="2">Uncharacterized protein</fullName>
    </submittedName>
</protein>
<gene>
    <name evidence="2" type="ORF">TSPGSL018_8234</name>
</gene>
<dbReference type="AlphaFoldDB" id="A0A061SE27"/>
<feature type="region of interest" description="Disordered" evidence="1">
    <location>
        <begin position="230"/>
        <end position="255"/>
    </location>
</feature>
<name>A0A061SE27_9CHLO</name>
<proteinExistence type="predicted"/>
<accession>A0A061SE27</accession>
<evidence type="ECO:0000313" key="2">
    <source>
        <dbReference type="EMBL" id="JAC81309.1"/>
    </source>
</evidence>
<dbReference type="EMBL" id="GBEZ01003860">
    <property type="protein sequence ID" value="JAC81309.1"/>
    <property type="molecule type" value="Transcribed_RNA"/>
</dbReference>
<organism evidence="2">
    <name type="scientific">Tetraselmis sp. GSL018</name>
    <dbReference type="NCBI Taxonomy" id="582737"/>
    <lineage>
        <taxon>Eukaryota</taxon>
        <taxon>Viridiplantae</taxon>
        <taxon>Chlorophyta</taxon>
        <taxon>core chlorophytes</taxon>
        <taxon>Chlorodendrophyceae</taxon>
        <taxon>Chlorodendrales</taxon>
        <taxon>Chlorodendraceae</taxon>
        <taxon>Tetraselmis</taxon>
    </lineage>
</organism>
<feature type="compositionally biased region" description="Basic residues" evidence="1">
    <location>
        <begin position="411"/>
        <end position="423"/>
    </location>
</feature>
<sequence>MPKRDRQCSQQLISSSLNLEFAERVDNLDLRKPKPQSQRLPSLDPGHRLCKRAVSGQKVDGKMLSETILGSEYCSFSSQENVVKQKKGERGGSIAGLGAGPENTTLGERCRADNHWRLSQVASAETLTDFPNASLSCGEELLRRDREAMHGRECRCVYQEADSIWRVDDTQMDLQMKRLHVAQQLTDICSRLENGSFGSTGPGFFGSTGHTGPSPALAEVSSFLQAGHALPEGSASENTGAAPPPPMPRLDGSPQEYRGCCSPAPYFKMAGLRIDRAALAVAYRKLPQMSDSPYTFRKPVHLPALTPRHPHPPKLEPRPSQLKLPKMPELLIPCYPIGNQPHGWHVYRPATKAVRDNPDLLEPMQRAQVEGVLNGTRDAFGVWQDALAEEEGDAAAVRRRRRSGRTAGAKPSRRRLSGGRRRKTADGAVG</sequence>
<reference evidence="2" key="1">
    <citation type="submission" date="2014-05" db="EMBL/GenBank/DDBJ databases">
        <title>The transcriptome of the halophilic microalga Tetraselmis sp. GSL018 isolated from the Great Salt Lake, Utah.</title>
        <authorList>
            <person name="Jinkerson R.E."/>
            <person name="D'Adamo S."/>
            <person name="Posewitz M.C."/>
        </authorList>
    </citation>
    <scope>NUCLEOTIDE SEQUENCE</scope>
    <source>
        <strain evidence="2">GSL018</strain>
    </source>
</reference>
<evidence type="ECO:0000256" key="1">
    <source>
        <dbReference type="SAM" id="MobiDB-lite"/>
    </source>
</evidence>
<feature type="region of interest" description="Disordered" evidence="1">
    <location>
        <begin position="391"/>
        <end position="430"/>
    </location>
</feature>